<reference evidence="2" key="1">
    <citation type="journal article" date="2023" name="G3 (Bethesda)">
        <title>Whole genome assembly and annotation of the endangered Caribbean coral Acropora cervicornis.</title>
        <authorList>
            <person name="Selwyn J.D."/>
            <person name="Vollmer S.V."/>
        </authorList>
    </citation>
    <scope>NUCLEOTIDE SEQUENCE</scope>
    <source>
        <strain evidence="2">K2</strain>
    </source>
</reference>
<organism evidence="2 3">
    <name type="scientific">Acropora cervicornis</name>
    <name type="common">Staghorn coral</name>
    <dbReference type="NCBI Taxonomy" id="6130"/>
    <lineage>
        <taxon>Eukaryota</taxon>
        <taxon>Metazoa</taxon>
        <taxon>Cnidaria</taxon>
        <taxon>Anthozoa</taxon>
        <taxon>Hexacorallia</taxon>
        <taxon>Scleractinia</taxon>
        <taxon>Astrocoeniina</taxon>
        <taxon>Acroporidae</taxon>
        <taxon>Acropora</taxon>
    </lineage>
</organism>
<keyword evidence="3" id="KW-1185">Reference proteome</keyword>
<comment type="caution">
    <text evidence="2">The sequence shown here is derived from an EMBL/GenBank/DDBJ whole genome shotgun (WGS) entry which is preliminary data.</text>
</comment>
<dbReference type="AlphaFoldDB" id="A0AAD9UV38"/>
<dbReference type="PANTHER" id="PTHR34239">
    <property type="entry name" value="APPLE DOMAIN-CONTAINING PROTEIN"/>
    <property type="match status" value="1"/>
</dbReference>
<proteinExistence type="predicted"/>
<feature type="region of interest" description="Disordered" evidence="1">
    <location>
        <begin position="141"/>
        <end position="205"/>
    </location>
</feature>
<gene>
    <name evidence="2" type="ORF">P5673_028150</name>
</gene>
<evidence type="ECO:0000256" key="1">
    <source>
        <dbReference type="SAM" id="MobiDB-lite"/>
    </source>
</evidence>
<dbReference type="EMBL" id="JARQWQ010000102">
    <property type="protein sequence ID" value="KAK2551086.1"/>
    <property type="molecule type" value="Genomic_DNA"/>
</dbReference>
<name>A0AAD9UV38_ACRCE</name>
<protein>
    <submittedName>
        <fullName evidence="2">Uncharacterized protein</fullName>
    </submittedName>
</protein>
<sequence length="205" mass="22835">MSSLLTKYDPPENCVYITVTRVNSEIWQSLNSFRKKADLRLANLQQAFQKATFATLTNADKLLRVTDLSSPSKKELLTNSIDIVALLGHAASEISLLRREQMKPALKPEFHALCSSETKASAKFLFGEVLAKQVRDVKETHRIGNTVGSSNGHSRGYRRDSWSAKRETHNKSGSHSRPPFLGKGTRPNSRKKVPYQKSGNPAGKK</sequence>
<feature type="compositionally biased region" description="Basic and acidic residues" evidence="1">
    <location>
        <begin position="157"/>
        <end position="170"/>
    </location>
</feature>
<evidence type="ECO:0000313" key="3">
    <source>
        <dbReference type="Proteomes" id="UP001249851"/>
    </source>
</evidence>
<accession>A0AAD9UV38</accession>
<evidence type="ECO:0000313" key="2">
    <source>
        <dbReference type="EMBL" id="KAK2551086.1"/>
    </source>
</evidence>
<dbReference type="PANTHER" id="PTHR34239:SF2">
    <property type="entry name" value="TRANSPOSABLE ELEMENT P TRANSPOSASE_THAP9 CONSERVED DOMAIN-CONTAINING PROTEIN"/>
    <property type="match status" value="1"/>
</dbReference>
<reference evidence="2" key="2">
    <citation type="journal article" date="2023" name="Science">
        <title>Genomic signatures of disease resistance in endangered staghorn corals.</title>
        <authorList>
            <person name="Vollmer S.V."/>
            <person name="Selwyn J.D."/>
            <person name="Despard B.A."/>
            <person name="Roesel C.L."/>
        </authorList>
    </citation>
    <scope>NUCLEOTIDE SEQUENCE</scope>
    <source>
        <strain evidence="2">K2</strain>
    </source>
</reference>
<dbReference type="Proteomes" id="UP001249851">
    <property type="component" value="Unassembled WGS sequence"/>
</dbReference>